<feature type="compositionally biased region" description="Gly residues" evidence="3">
    <location>
        <begin position="504"/>
        <end position="518"/>
    </location>
</feature>
<proteinExistence type="predicted"/>
<evidence type="ECO:0000259" key="4">
    <source>
        <dbReference type="PROSITE" id="PS51186"/>
    </source>
</evidence>
<dbReference type="Pfam" id="PF00583">
    <property type="entry name" value="Acetyltransf_1"/>
    <property type="match status" value="1"/>
</dbReference>
<comment type="caution">
    <text evidence="5">The sequence shown here is derived from an EMBL/GenBank/DDBJ whole genome shotgun (WGS) entry which is preliminary data.</text>
</comment>
<dbReference type="PANTHER" id="PTHR43420">
    <property type="entry name" value="ACETYLTRANSFERASE"/>
    <property type="match status" value="1"/>
</dbReference>
<dbReference type="InterPro" id="IPR000182">
    <property type="entry name" value="GNAT_dom"/>
</dbReference>
<feature type="region of interest" description="Disordered" evidence="3">
    <location>
        <begin position="285"/>
        <end position="386"/>
    </location>
</feature>
<feature type="compositionally biased region" description="Low complexity" evidence="3">
    <location>
        <begin position="539"/>
        <end position="551"/>
    </location>
</feature>
<sequence>MLASSRAGGTKPGRCGNRHLRTPGARPSHAPARSGVCLHAVVPPGADSPDGCRHNANNTWPGTPPQPPPSALKPAPPTTESPESGPSAPAAAPPAAPRLRLRLARTEQDFAAVANIWAEALLLPGLTELQSPHPGDAAELQRLTAQTAERLRAAHERKLRAAAATRALRARGQALLAALRRGGGGGEGSLSGMELLMKRRQLEAIRRELRRARRRRMWACLLAYAGEPLQGADQQQQRRLAAQEGVEEEEVEVEMEEEEEEEEGQEAAGCSAEGRSAMALTCRVEGQHGGGVHPPDSRHNHHHHNHPHPRPHHPHEPHHSRRRHSPQPHTPPDQHPPRRPATPSSATAPRPSSPHHHPPPAPPPPPPHNGTCTSRPPPQHQPQQPRPAGYVLVSLSQPLALLPPPLPSRAPLCPHVDALAVAPGWRRRGAGAALLAAAEQLARRWGSSSLWLHVDAANDRAVQLYTDAGYRVARVLQPQSRLAAALAALPAALLAAAAAGAGAGARGQSRGSGLGGSAGQAQAQDMPLAGQRAVPPPQHQQEQQQQQQQSPKLRGRQFVMQKQLRRAHVAAVRRPLGSSGAAAQATGRPAIPVEGGGHPAAGSADSNTGDGGGPGAEAPDLARPQRLVDTATGGGASAAGAVVGAAAAGSTPRPEPQLAPAERGSAGKPYKWRA</sequence>
<keyword evidence="1" id="KW-0808">Transferase</keyword>
<evidence type="ECO:0000256" key="1">
    <source>
        <dbReference type="ARBA" id="ARBA00022679"/>
    </source>
</evidence>
<dbReference type="Proteomes" id="UP000613740">
    <property type="component" value="Unassembled WGS sequence"/>
</dbReference>
<dbReference type="AlphaFoldDB" id="A0A835W8V3"/>
<feature type="compositionally biased region" description="Acidic residues" evidence="3">
    <location>
        <begin position="245"/>
        <end position="265"/>
    </location>
</feature>
<feature type="region of interest" description="Disordered" evidence="3">
    <location>
        <begin position="231"/>
        <end position="273"/>
    </location>
</feature>
<reference evidence="5" key="1">
    <citation type="journal article" date="2020" name="bioRxiv">
        <title>Comparative genomics of Chlamydomonas.</title>
        <authorList>
            <person name="Craig R.J."/>
            <person name="Hasan A.R."/>
            <person name="Ness R.W."/>
            <person name="Keightley P.D."/>
        </authorList>
    </citation>
    <scope>NUCLEOTIDE SEQUENCE</scope>
    <source>
        <strain evidence="5">CCAP 11/173</strain>
    </source>
</reference>
<feature type="compositionally biased region" description="Pro residues" evidence="3">
    <location>
        <begin position="62"/>
        <end position="79"/>
    </location>
</feature>
<feature type="region of interest" description="Disordered" evidence="3">
    <location>
        <begin position="504"/>
        <end position="674"/>
    </location>
</feature>
<dbReference type="InterPro" id="IPR016181">
    <property type="entry name" value="Acyl_CoA_acyltransferase"/>
</dbReference>
<evidence type="ECO:0000256" key="2">
    <source>
        <dbReference type="ARBA" id="ARBA00023315"/>
    </source>
</evidence>
<dbReference type="SUPFAM" id="SSF55729">
    <property type="entry name" value="Acyl-CoA N-acyltransferases (Nat)"/>
    <property type="match status" value="1"/>
</dbReference>
<dbReference type="PANTHER" id="PTHR43420:SF47">
    <property type="entry name" value="N-ACETYLTRANSFERASE DOMAIN-CONTAINING PROTEIN"/>
    <property type="match status" value="1"/>
</dbReference>
<feature type="compositionally biased region" description="Low complexity" evidence="3">
    <location>
        <begin position="341"/>
        <end position="350"/>
    </location>
</feature>
<evidence type="ECO:0000313" key="5">
    <source>
        <dbReference type="EMBL" id="KAG2441989.1"/>
    </source>
</evidence>
<feature type="domain" description="N-acetyltransferase" evidence="4">
    <location>
        <begin position="336"/>
        <end position="492"/>
    </location>
</feature>
<feature type="compositionally biased region" description="Low complexity" evidence="3">
    <location>
        <begin position="231"/>
        <end position="244"/>
    </location>
</feature>
<feature type="region of interest" description="Disordered" evidence="3">
    <location>
        <begin position="1"/>
        <end position="95"/>
    </location>
</feature>
<dbReference type="PROSITE" id="PS51186">
    <property type="entry name" value="GNAT"/>
    <property type="match status" value="1"/>
</dbReference>
<gene>
    <name evidence="5" type="ORF">HYH02_009782</name>
</gene>
<keyword evidence="6" id="KW-1185">Reference proteome</keyword>
<evidence type="ECO:0000313" key="6">
    <source>
        <dbReference type="Proteomes" id="UP000613740"/>
    </source>
</evidence>
<dbReference type="GO" id="GO:0016747">
    <property type="term" value="F:acyltransferase activity, transferring groups other than amino-acyl groups"/>
    <property type="evidence" value="ECO:0007669"/>
    <property type="project" value="InterPro"/>
</dbReference>
<dbReference type="OrthoDB" id="551193at2759"/>
<dbReference type="Gene3D" id="3.40.630.30">
    <property type="match status" value="1"/>
</dbReference>
<organism evidence="5 6">
    <name type="scientific">Chlamydomonas schloesseri</name>
    <dbReference type="NCBI Taxonomy" id="2026947"/>
    <lineage>
        <taxon>Eukaryota</taxon>
        <taxon>Viridiplantae</taxon>
        <taxon>Chlorophyta</taxon>
        <taxon>core chlorophytes</taxon>
        <taxon>Chlorophyceae</taxon>
        <taxon>CS clade</taxon>
        <taxon>Chlamydomonadales</taxon>
        <taxon>Chlamydomonadaceae</taxon>
        <taxon>Chlamydomonas</taxon>
    </lineage>
</organism>
<keyword evidence="2" id="KW-0012">Acyltransferase</keyword>
<dbReference type="InterPro" id="IPR050680">
    <property type="entry name" value="YpeA/RimI_acetyltransf"/>
</dbReference>
<feature type="compositionally biased region" description="Low complexity" evidence="3">
    <location>
        <begin position="638"/>
        <end position="650"/>
    </location>
</feature>
<feature type="compositionally biased region" description="Basic residues" evidence="3">
    <location>
        <begin position="299"/>
        <end position="326"/>
    </location>
</feature>
<accession>A0A835W8V3</accession>
<dbReference type="EMBL" id="JAEHOD010000034">
    <property type="protein sequence ID" value="KAG2441989.1"/>
    <property type="molecule type" value="Genomic_DNA"/>
</dbReference>
<feature type="compositionally biased region" description="Pro residues" evidence="3">
    <location>
        <begin position="359"/>
        <end position="368"/>
    </location>
</feature>
<evidence type="ECO:0000256" key="3">
    <source>
        <dbReference type="SAM" id="MobiDB-lite"/>
    </source>
</evidence>
<feature type="compositionally biased region" description="Low complexity" evidence="3">
    <location>
        <begin position="80"/>
        <end position="90"/>
    </location>
</feature>
<protein>
    <recommendedName>
        <fullName evidence="4">N-acetyltransferase domain-containing protein</fullName>
    </recommendedName>
</protein>
<name>A0A835W8V3_9CHLO</name>